<dbReference type="Gene3D" id="3.40.50.2000">
    <property type="entry name" value="Glycogen Phosphorylase B"/>
    <property type="match status" value="2"/>
</dbReference>
<protein>
    <submittedName>
        <fullName evidence="4">Glycosyl transferase family 4</fullName>
    </submittedName>
</protein>
<comment type="caution">
    <text evidence="4">The sequence shown here is derived from an EMBL/GenBank/DDBJ whole genome shotgun (WGS) entry which is preliminary data.</text>
</comment>
<dbReference type="EMBL" id="RKQZ01000001">
    <property type="protein sequence ID" value="RPF20358.1"/>
    <property type="molecule type" value="Genomic_DNA"/>
</dbReference>
<evidence type="ECO:0000256" key="2">
    <source>
        <dbReference type="ARBA" id="ARBA00022679"/>
    </source>
</evidence>
<dbReference type="Proteomes" id="UP000280501">
    <property type="component" value="Unassembled WGS sequence"/>
</dbReference>
<dbReference type="CDD" id="cd03801">
    <property type="entry name" value="GT4_PimA-like"/>
    <property type="match status" value="1"/>
</dbReference>
<dbReference type="RefSeq" id="WP_123816324.1">
    <property type="nucleotide sequence ID" value="NZ_RKQZ01000001.1"/>
</dbReference>
<dbReference type="GO" id="GO:0016757">
    <property type="term" value="F:glycosyltransferase activity"/>
    <property type="evidence" value="ECO:0007669"/>
    <property type="project" value="UniProtKB-KW"/>
</dbReference>
<organism evidence="4 5">
    <name type="scientific">Myceligenerans xiligouense</name>
    <dbReference type="NCBI Taxonomy" id="253184"/>
    <lineage>
        <taxon>Bacteria</taxon>
        <taxon>Bacillati</taxon>
        <taxon>Actinomycetota</taxon>
        <taxon>Actinomycetes</taxon>
        <taxon>Micrococcales</taxon>
        <taxon>Promicromonosporaceae</taxon>
        <taxon>Myceligenerans</taxon>
    </lineage>
</organism>
<evidence type="ECO:0000313" key="5">
    <source>
        <dbReference type="Proteomes" id="UP000280501"/>
    </source>
</evidence>
<dbReference type="AlphaFoldDB" id="A0A3N4Z2X1"/>
<accession>A0A3N4Z2X1</accession>
<keyword evidence="1" id="KW-0328">Glycosyltransferase</keyword>
<reference evidence="4 5" key="1">
    <citation type="submission" date="2018-11" db="EMBL/GenBank/DDBJ databases">
        <title>Sequencing the genomes of 1000 actinobacteria strains.</title>
        <authorList>
            <person name="Klenk H.-P."/>
        </authorList>
    </citation>
    <scope>NUCLEOTIDE SEQUENCE [LARGE SCALE GENOMIC DNA]</scope>
    <source>
        <strain evidence="4 5">DSM 15700</strain>
    </source>
</reference>
<proteinExistence type="predicted"/>
<sequence length="419" mass="43981">MNTPLRIAFLLDSPNVHRGQALAGTPARTLALARGAADAGAEVVLVLGDRGSDVGTASDWSHAVMTVHPHDFYSPAALASVLAPARPDIVVQCEAEALVEMGRDLADRLGAVLVYDVHDDDAAVASSLGSSADVVAAHVSAQRAAFAVADRVVVSTRNEATLATNFGVSPDDLAMVPNGCDPDGRRAWGPDPASFTVLFLGNLYYEPNARAVGLIRDTIAPAVRRQVPNAEFRIVGRSPVTPGTTAGGLRFTGPVESIDEATWSVSLAMAPLTAGSGAKMKVLDYLVAGLPVLGTPEAVTGLAPDHPGVIVDDDITGWPDRIVRLLHSPDELFGLSNVGRAAVVADFAWPVLGASFVNHCARWTASPRPVATRRHQLGTLTPRWLTEHADQGALGLPSLTSPGIARWVRRTKTGARREA</sequence>
<feature type="domain" description="Glycosyltransferase subfamily 4-like N-terminal" evidence="3">
    <location>
        <begin position="24"/>
        <end position="179"/>
    </location>
</feature>
<dbReference type="InterPro" id="IPR028098">
    <property type="entry name" value="Glyco_trans_4-like_N"/>
</dbReference>
<evidence type="ECO:0000259" key="3">
    <source>
        <dbReference type="Pfam" id="PF13579"/>
    </source>
</evidence>
<gene>
    <name evidence="4" type="ORF">EDD34_0947</name>
</gene>
<dbReference type="SUPFAM" id="SSF53756">
    <property type="entry name" value="UDP-Glycosyltransferase/glycogen phosphorylase"/>
    <property type="match status" value="1"/>
</dbReference>
<keyword evidence="5" id="KW-1185">Reference proteome</keyword>
<dbReference type="Pfam" id="PF13579">
    <property type="entry name" value="Glyco_trans_4_4"/>
    <property type="match status" value="1"/>
</dbReference>
<name>A0A3N4Z2X1_9MICO</name>
<dbReference type="Pfam" id="PF13692">
    <property type="entry name" value="Glyco_trans_1_4"/>
    <property type="match status" value="1"/>
</dbReference>
<evidence type="ECO:0000313" key="4">
    <source>
        <dbReference type="EMBL" id="RPF20358.1"/>
    </source>
</evidence>
<evidence type="ECO:0000256" key="1">
    <source>
        <dbReference type="ARBA" id="ARBA00022676"/>
    </source>
</evidence>
<dbReference type="OrthoDB" id="5142720at2"/>
<keyword evidence="2 4" id="KW-0808">Transferase</keyword>